<dbReference type="Gene3D" id="1.10.760.20">
    <property type="entry name" value="Protein of unknown function DUF3243"/>
    <property type="match status" value="1"/>
</dbReference>
<dbReference type="InterPro" id="IPR021637">
    <property type="entry name" value="DUF3243"/>
</dbReference>
<dbReference type="Proteomes" id="UP001549099">
    <property type="component" value="Unassembled WGS sequence"/>
</dbReference>
<accession>A0ABV2G9V5</accession>
<keyword evidence="2" id="KW-1185">Reference proteome</keyword>
<dbReference type="EMBL" id="JBEPLW010000003">
    <property type="protein sequence ID" value="MET3575050.1"/>
    <property type="molecule type" value="Genomic_DNA"/>
</dbReference>
<dbReference type="RefSeq" id="WP_354195826.1">
    <property type="nucleotide sequence ID" value="NZ_JBEPLW010000003.1"/>
</dbReference>
<proteinExistence type="predicted"/>
<evidence type="ECO:0000313" key="1">
    <source>
        <dbReference type="EMBL" id="MET3575050.1"/>
    </source>
</evidence>
<evidence type="ECO:0000313" key="2">
    <source>
        <dbReference type="Proteomes" id="UP001549099"/>
    </source>
</evidence>
<reference evidence="1 2" key="1">
    <citation type="submission" date="2024-06" db="EMBL/GenBank/DDBJ databases">
        <title>Genomic Encyclopedia of Type Strains, Phase IV (KMG-IV): sequencing the most valuable type-strain genomes for metagenomic binning, comparative biology and taxonomic classification.</title>
        <authorList>
            <person name="Goeker M."/>
        </authorList>
    </citation>
    <scope>NUCLEOTIDE SEQUENCE [LARGE SCALE GENOMIC DNA]</scope>
    <source>
        <strain evidence="1 2">DSM 26128</strain>
    </source>
</reference>
<sequence>MDNFKDKIEGQMDQYDSEEKDQILENFNRFKQVLGDKVEKGEKLGLSEEQLAKGAELVANHLAKHEEPRNREQYLLQQLWEVGDKDEQHHLAHMLVKLVQKD</sequence>
<organism evidence="1 2">
    <name type="scientific">Bhargavaea ullalensis</name>
    <dbReference type="NCBI Taxonomy" id="1265685"/>
    <lineage>
        <taxon>Bacteria</taxon>
        <taxon>Bacillati</taxon>
        <taxon>Bacillota</taxon>
        <taxon>Bacilli</taxon>
        <taxon>Bacillales</taxon>
        <taxon>Caryophanaceae</taxon>
        <taxon>Bhargavaea</taxon>
    </lineage>
</organism>
<dbReference type="InterPro" id="IPR038292">
    <property type="entry name" value="YmfJ/YflH_sf"/>
</dbReference>
<evidence type="ECO:0008006" key="3">
    <source>
        <dbReference type="Google" id="ProtNLM"/>
    </source>
</evidence>
<name>A0ABV2G9V5_9BACL</name>
<comment type="caution">
    <text evidence="1">The sequence shown here is derived from an EMBL/GenBank/DDBJ whole genome shotgun (WGS) entry which is preliminary data.</text>
</comment>
<dbReference type="Pfam" id="PF11588">
    <property type="entry name" value="DUF3243"/>
    <property type="match status" value="1"/>
</dbReference>
<gene>
    <name evidence="1" type="ORF">ABID49_000934</name>
</gene>
<protein>
    <recommendedName>
        <fullName evidence="3">DUF3243 domain-containing protein</fullName>
    </recommendedName>
</protein>